<organism evidence="6 7">
    <name type="scientific">Desulfarculus baarsii (strain ATCC 33931 / DSM 2075 / LMG 7858 / VKM B-1802 / 2st14)</name>
    <dbReference type="NCBI Taxonomy" id="644282"/>
    <lineage>
        <taxon>Bacteria</taxon>
        <taxon>Pseudomonadati</taxon>
        <taxon>Thermodesulfobacteriota</taxon>
        <taxon>Desulfarculia</taxon>
        <taxon>Desulfarculales</taxon>
        <taxon>Desulfarculaceae</taxon>
        <taxon>Desulfarculus</taxon>
    </lineage>
</organism>
<protein>
    <submittedName>
        <fullName evidence="6">Alkaline phosphatase</fullName>
    </submittedName>
</protein>
<dbReference type="eggNOG" id="COG1785">
    <property type="taxonomic scope" value="Bacteria"/>
</dbReference>
<feature type="binding site" evidence="3">
    <location>
        <position position="43"/>
    </location>
    <ligand>
        <name>Mg(2+)</name>
        <dbReference type="ChEBI" id="CHEBI:18420"/>
    </ligand>
</feature>
<feature type="active site" description="Phosphoserine intermediate" evidence="2">
    <location>
        <position position="83"/>
    </location>
</feature>
<dbReference type="InterPro" id="IPR017850">
    <property type="entry name" value="Alkaline_phosphatase_core_sf"/>
</dbReference>
<dbReference type="RefSeq" id="WP_013259276.1">
    <property type="nucleotide sequence ID" value="NC_014365.1"/>
</dbReference>
<keyword evidence="7" id="KW-1185">Reference proteome</keyword>
<dbReference type="InterPro" id="IPR001952">
    <property type="entry name" value="Alkaline_phosphatase"/>
</dbReference>
<dbReference type="Gene3D" id="3.40.720.10">
    <property type="entry name" value="Alkaline Phosphatase, subunit A"/>
    <property type="match status" value="1"/>
</dbReference>
<feature type="binding site" evidence="3">
    <location>
        <position position="149"/>
    </location>
    <ligand>
        <name>Mg(2+)</name>
        <dbReference type="ChEBI" id="CHEBI:18420"/>
    </ligand>
</feature>
<dbReference type="InterPro" id="IPR042085">
    <property type="entry name" value="Ap_crown"/>
</dbReference>
<feature type="binding site" evidence="3">
    <location>
        <position position="282"/>
    </location>
    <ligand>
        <name>Zn(2+)</name>
        <dbReference type="ChEBI" id="CHEBI:29105"/>
        <label>2</label>
    </ligand>
</feature>
<dbReference type="CDD" id="cd16012">
    <property type="entry name" value="ALP"/>
    <property type="match status" value="1"/>
</dbReference>
<feature type="binding site" evidence="3">
    <location>
        <position position="324"/>
    </location>
    <ligand>
        <name>Zn(2+)</name>
        <dbReference type="ChEBI" id="CHEBI:29105"/>
        <label>2</label>
    </ligand>
</feature>
<accession>E1QJU4</accession>
<reference evidence="6 7" key="1">
    <citation type="journal article" date="2010" name="Stand. Genomic Sci.">
        <title>Complete genome sequence of Desulfarculus baarsii type strain (2st14).</title>
        <authorList>
            <person name="Sun H."/>
            <person name="Spring S."/>
            <person name="Lapidus A."/>
            <person name="Davenport K."/>
            <person name="Del Rio T.G."/>
            <person name="Tice H."/>
            <person name="Nolan M."/>
            <person name="Copeland A."/>
            <person name="Cheng J.F."/>
            <person name="Lucas S."/>
            <person name="Tapia R."/>
            <person name="Goodwin L."/>
            <person name="Pitluck S."/>
            <person name="Ivanova N."/>
            <person name="Pagani I."/>
            <person name="Mavromatis K."/>
            <person name="Ovchinnikova G."/>
            <person name="Pati A."/>
            <person name="Chen A."/>
            <person name="Palaniappan K."/>
            <person name="Hauser L."/>
            <person name="Chang Y.J."/>
            <person name="Jeffries C.D."/>
            <person name="Detter J.C."/>
            <person name="Han C."/>
            <person name="Rohde M."/>
            <person name="Brambilla E."/>
            <person name="Goker M."/>
            <person name="Woyke T."/>
            <person name="Bristow J."/>
            <person name="Eisen J.A."/>
            <person name="Markowitz V."/>
            <person name="Hugenholtz P."/>
            <person name="Kyrpides N.C."/>
            <person name="Klenk H.P."/>
            <person name="Land M."/>
        </authorList>
    </citation>
    <scope>NUCLEOTIDE SEQUENCE [LARGE SCALE GENOMIC DNA]</scope>
    <source>
        <strain evidence="7">ATCC 33931 / DSM 2075 / LMG 7858 / VKM B-1802 / 2st14</strain>
    </source>
</reference>
<evidence type="ECO:0000256" key="4">
    <source>
        <dbReference type="RuleBase" id="RU003946"/>
    </source>
</evidence>
<comment type="cofactor">
    <cofactor evidence="3">
        <name>Mg(2+)</name>
        <dbReference type="ChEBI" id="CHEBI:18420"/>
    </cofactor>
    <text evidence="3">Binds 1 Mg(2+) ion.</text>
</comment>
<evidence type="ECO:0000313" key="7">
    <source>
        <dbReference type="Proteomes" id="UP000009047"/>
    </source>
</evidence>
<feature type="binding site" evidence="3">
    <location>
        <position position="151"/>
    </location>
    <ligand>
        <name>Mg(2+)</name>
        <dbReference type="ChEBI" id="CHEBI:18420"/>
    </ligand>
</feature>
<evidence type="ECO:0000256" key="5">
    <source>
        <dbReference type="SAM" id="SignalP"/>
    </source>
</evidence>
<proteinExistence type="inferred from homology"/>
<sequence>MLVAIMRRRWAGPLAAALLILALAATAAVAAPAAKNVIMLIPDGCGAEQYALARWVKGAPLAFDHILTGAIRTHIADSVIADSAPAGTALATGTRTGNKIVGLSPKAKGLLPGQPDPGPEALRPRASVLEAARLMGKSTGLVATATITDATPADFIAHVPRRKLEPEIAKQMVHAAPEVIMGGGRHFFLPKNAGGKRTDGLDLLALLAQKGYQLPRDRDELARVKKGPVAGLFADDFMAPERDRPHLAPAQPSLAQMTAKAIEILSQNERGFFLMVEASLVDWACHNNDPGHLVGDLLAYDQAVQIALDFAKKDGQTLVVAVSDHNTGGMSIGNRSTDNTYTSTKLEALLAPIAQMRLSTMAIWNAMGDRPNKQALRALIKKWWGMDLSDDEARQIMAIAAAYPKLPQYGVGRVLSATRTVIGWSTHGHTGGDVPLFAFGPGRPTGLLDEPEVAHAVARAMGADLRQLDQRLFAEAATALTWATLAERLTPRGWLLEARINGRLAQLEAGGNILRLDGEELILEGVVVRVEDTGKWYLPQKAATLIMAPPARQD</sequence>
<feature type="binding site" evidence="3">
    <location>
        <position position="286"/>
    </location>
    <ligand>
        <name>Zn(2+)</name>
        <dbReference type="ChEBI" id="CHEBI:29105"/>
        <label>2</label>
    </ligand>
</feature>
<dbReference type="HOGENOM" id="CLU_008539_6_2_7"/>
<comment type="similarity">
    <text evidence="4">Belongs to the alkaline phosphatase family.</text>
</comment>
<feature type="signal peptide" evidence="5">
    <location>
        <begin position="1"/>
        <end position="30"/>
    </location>
</feature>
<dbReference type="KEGG" id="dbr:Deba_2477"/>
<evidence type="ECO:0000256" key="2">
    <source>
        <dbReference type="PIRSR" id="PIRSR601952-1"/>
    </source>
</evidence>
<comment type="cofactor">
    <cofactor evidence="3">
        <name>Zn(2+)</name>
        <dbReference type="ChEBI" id="CHEBI:29105"/>
    </cofactor>
    <text evidence="3">Binds 2 Zn(2+) ions.</text>
</comment>
<dbReference type="STRING" id="644282.Deba_2477"/>
<dbReference type="GO" id="GO:0004035">
    <property type="term" value="F:alkaline phosphatase activity"/>
    <property type="evidence" value="ECO:0007669"/>
    <property type="project" value="TreeGrafter"/>
</dbReference>
<feature type="binding site" evidence="3">
    <location>
        <position position="325"/>
    </location>
    <ligand>
        <name>Zn(2+)</name>
        <dbReference type="ChEBI" id="CHEBI:29105"/>
        <label>2</label>
    </ligand>
</feature>
<dbReference type="SUPFAM" id="SSF53649">
    <property type="entry name" value="Alkaline phosphatase-like"/>
    <property type="match status" value="1"/>
</dbReference>
<name>E1QJU4_DESB2</name>
<keyword evidence="1" id="KW-0597">Phosphoprotein</keyword>
<dbReference type="PRINTS" id="PR00113">
    <property type="entry name" value="ALKPHPHTASE"/>
</dbReference>
<feature type="binding site" evidence="3">
    <location>
        <position position="43"/>
    </location>
    <ligand>
        <name>Zn(2+)</name>
        <dbReference type="ChEBI" id="CHEBI:29105"/>
        <label>2</label>
    </ligand>
</feature>
<feature type="binding site" evidence="3">
    <location>
        <position position="429"/>
    </location>
    <ligand>
        <name>Zn(2+)</name>
        <dbReference type="ChEBI" id="CHEBI:29105"/>
        <label>2</label>
    </ligand>
</feature>
<evidence type="ECO:0000313" key="6">
    <source>
        <dbReference type="EMBL" id="ADK85837.1"/>
    </source>
</evidence>
<dbReference type="GO" id="GO:0046872">
    <property type="term" value="F:metal ion binding"/>
    <property type="evidence" value="ECO:0007669"/>
    <property type="project" value="UniProtKB-KW"/>
</dbReference>
<keyword evidence="3" id="KW-0460">Magnesium</keyword>
<dbReference type="PANTHER" id="PTHR11596:SF5">
    <property type="entry name" value="ALKALINE PHOSPHATASE"/>
    <property type="match status" value="1"/>
</dbReference>
<dbReference type="Proteomes" id="UP000009047">
    <property type="component" value="Chromosome"/>
</dbReference>
<dbReference type="Gene3D" id="1.10.1200.140">
    <property type="entry name" value="Alkaline phosphatase, crown domain"/>
    <property type="match status" value="1"/>
</dbReference>
<keyword evidence="5" id="KW-0732">Signal</keyword>
<feature type="chain" id="PRO_5003150415" evidence="5">
    <location>
        <begin position="31"/>
        <end position="554"/>
    </location>
</feature>
<gene>
    <name evidence="6" type="ordered locus">Deba_2477</name>
</gene>
<evidence type="ECO:0000256" key="1">
    <source>
        <dbReference type="ARBA" id="ARBA00022553"/>
    </source>
</evidence>
<evidence type="ECO:0000256" key="3">
    <source>
        <dbReference type="PIRSR" id="PIRSR601952-2"/>
    </source>
</evidence>
<dbReference type="EMBL" id="CP002085">
    <property type="protein sequence ID" value="ADK85837.1"/>
    <property type="molecule type" value="Genomic_DNA"/>
</dbReference>
<keyword evidence="3" id="KW-0862">Zinc</keyword>
<dbReference type="OrthoDB" id="9794455at2"/>
<feature type="binding site" evidence="3">
    <location>
        <position position="277"/>
    </location>
    <ligand>
        <name>Mg(2+)</name>
        <dbReference type="ChEBI" id="CHEBI:18420"/>
    </ligand>
</feature>
<dbReference type="Pfam" id="PF00245">
    <property type="entry name" value="Alk_phosphatase"/>
    <property type="match status" value="1"/>
</dbReference>
<dbReference type="AlphaFoldDB" id="E1QJU4"/>
<keyword evidence="3" id="KW-0479">Metal-binding</keyword>
<dbReference type="SMART" id="SM00098">
    <property type="entry name" value="alkPPc"/>
    <property type="match status" value="1"/>
</dbReference>
<dbReference type="PANTHER" id="PTHR11596">
    <property type="entry name" value="ALKALINE PHOSPHATASE"/>
    <property type="match status" value="1"/>
</dbReference>